<evidence type="ECO:0000259" key="7">
    <source>
        <dbReference type="PROSITE" id="PS50112"/>
    </source>
</evidence>
<dbReference type="PROSITE" id="PS50109">
    <property type="entry name" value="HIS_KIN"/>
    <property type="match status" value="1"/>
</dbReference>
<evidence type="ECO:0000256" key="2">
    <source>
        <dbReference type="ARBA" id="ARBA00012438"/>
    </source>
</evidence>
<dbReference type="InterPro" id="IPR000700">
    <property type="entry name" value="PAS-assoc_C"/>
</dbReference>
<dbReference type="eggNOG" id="COG2202">
    <property type="taxonomic scope" value="Bacteria"/>
</dbReference>
<evidence type="ECO:0000313" key="10">
    <source>
        <dbReference type="Proteomes" id="UP000186607"/>
    </source>
</evidence>
<dbReference type="SMART" id="SM00091">
    <property type="entry name" value="PAS"/>
    <property type="match status" value="3"/>
</dbReference>
<dbReference type="Pfam" id="PF13426">
    <property type="entry name" value="PAS_9"/>
    <property type="match status" value="1"/>
</dbReference>
<dbReference type="CDD" id="cd00130">
    <property type="entry name" value="PAS"/>
    <property type="match status" value="3"/>
</dbReference>
<dbReference type="STRING" id="249408.BOO71_0010798"/>
<dbReference type="EC" id="2.7.13.3" evidence="2"/>
<evidence type="ECO:0000313" key="9">
    <source>
        <dbReference type="EMBL" id="OLV16788.1"/>
    </source>
</evidence>
<gene>
    <name evidence="9" type="ORF">BOO71_0010798</name>
</gene>
<dbReference type="PROSITE" id="PS50113">
    <property type="entry name" value="PAC"/>
    <property type="match status" value="2"/>
</dbReference>
<reference evidence="9 10" key="1">
    <citation type="submission" date="2017-01" db="EMBL/GenBank/DDBJ databases">
        <title>Genome Analysis of Deinococcus marmoris KOPRI26562.</title>
        <authorList>
            <person name="Kim J.H."/>
            <person name="Oh H.-M."/>
        </authorList>
    </citation>
    <scope>NUCLEOTIDE SEQUENCE [LARGE SCALE GENOMIC DNA]</scope>
    <source>
        <strain evidence="9 10">KOPRI26562</strain>
    </source>
</reference>
<evidence type="ECO:0000256" key="1">
    <source>
        <dbReference type="ARBA" id="ARBA00000085"/>
    </source>
</evidence>
<name>A0A1U7NV34_9DEIO</name>
<dbReference type="InterPro" id="IPR003661">
    <property type="entry name" value="HisK_dim/P_dom"/>
</dbReference>
<evidence type="ECO:0000259" key="8">
    <source>
        <dbReference type="PROSITE" id="PS50113"/>
    </source>
</evidence>
<evidence type="ECO:0000259" key="6">
    <source>
        <dbReference type="PROSITE" id="PS50109"/>
    </source>
</evidence>
<feature type="domain" description="Histidine kinase" evidence="6">
    <location>
        <begin position="407"/>
        <end position="637"/>
    </location>
</feature>
<dbReference type="Gene3D" id="1.10.287.130">
    <property type="match status" value="1"/>
</dbReference>
<dbReference type="CDD" id="cd00082">
    <property type="entry name" value="HisKA"/>
    <property type="match status" value="1"/>
</dbReference>
<dbReference type="SUPFAM" id="SSF55874">
    <property type="entry name" value="ATPase domain of HSP90 chaperone/DNA topoisomerase II/histidine kinase"/>
    <property type="match status" value="1"/>
</dbReference>
<feature type="domain" description="PAS" evidence="7">
    <location>
        <begin position="258"/>
        <end position="315"/>
    </location>
</feature>
<dbReference type="InterPro" id="IPR001610">
    <property type="entry name" value="PAC"/>
</dbReference>
<dbReference type="InterPro" id="IPR000014">
    <property type="entry name" value="PAS"/>
</dbReference>
<dbReference type="InterPro" id="IPR003594">
    <property type="entry name" value="HATPase_dom"/>
</dbReference>
<accession>A0A1U7NV34</accession>
<dbReference type="SMART" id="SM00086">
    <property type="entry name" value="PAC"/>
    <property type="match status" value="3"/>
</dbReference>
<feature type="domain" description="PAC" evidence="8">
    <location>
        <begin position="79"/>
        <end position="130"/>
    </location>
</feature>
<dbReference type="Gene3D" id="3.30.450.20">
    <property type="entry name" value="PAS domain"/>
    <property type="match status" value="3"/>
</dbReference>
<dbReference type="InterPro" id="IPR052162">
    <property type="entry name" value="Sensor_kinase/Photoreceptor"/>
</dbReference>
<protein>
    <recommendedName>
        <fullName evidence="2">histidine kinase</fullName>
        <ecNumber evidence="2">2.7.13.3</ecNumber>
    </recommendedName>
</protein>
<evidence type="ECO:0000256" key="4">
    <source>
        <dbReference type="ARBA" id="ARBA00022679"/>
    </source>
</evidence>
<keyword evidence="4" id="KW-0808">Transferase</keyword>
<dbReference type="Pfam" id="PF08447">
    <property type="entry name" value="PAS_3"/>
    <property type="match status" value="2"/>
</dbReference>
<dbReference type="EMBL" id="MSTI01000127">
    <property type="protein sequence ID" value="OLV16788.1"/>
    <property type="molecule type" value="Genomic_DNA"/>
</dbReference>
<comment type="caution">
    <text evidence="9">The sequence shown here is derived from an EMBL/GenBank/DDBJ whole genome shotgun (WGS) entry which is preliminary data.</text>
</comment>
<dbReference type="PANTHER" id="PTHR43304:SF1">
    <property type="entry name" value="PAC DOMAIN-CONTAINING PROTEIN"/>
    <property type="match status" value="1"/>
</dbReference>
<feature type="domain" description="PAS" evidence="7">
    <location>
        <begin position="131"/>
        <end position="201"/>
    </location>
</feature>
<dbReference type="InterPro" id="IPR004358">
    <property type="entry name" value="Sig_transdc_His_kin-like_C"/>
</dbReference>
<dbReference type="PROSITE" id="PS50112">
    <property type="entry name" value="PAS"/>
    <property type="match status" value="2"/>
</dbReference>
<dbReference type="SUPFAM" id="SSF55785">
    <property type="entry name" value="PYP-like sensor domain (PAS domain)"/>
    <property type="match status" value="3"/>
</dbReference>
<dbReference type="InterPro" id="IPR005467">
    <property type="entry name" value="His_kinase_dom"/>
</dbReference>
<keyword evidence="10" id="KW-1185">Reference proteome</keyword>
<dbReference type="InterPro" id="IPR035965">
    <property type="entry name" value="PAS-like_dom_sf"/>
</dbReference>
<dbReference type="eggNOG" id="COG4191">
    <property type="taxonomic scope" value="Bacteria"/>
</dbReference>
<dbReference type="PRINTS" id="PR00344">
    <property type="entry name" value="BCTRLSENSOR"/>
</dbReference>
<dbReference type="AlphaFoldDB" id="A0A1U7NV34"/>
<dbReference type="InterPro" id="IPR013655">
    <property type="entry name" value="PAS_fold_3"/>
</dbReference>
<dbReference type="GO" id="GO:0000155">
    <property type="term" value="F:phosphorelay sensor kinase activity"/>
    <property type="evidence" value="ECO:0007669"/>
    <property type="project" value="InterPro"/>
</dbReference>
<dbReference type="RefSeq" id="WP_075834860.1">
    <property type="nucleotide sequence ID" value="NZ_MSTI01000127.1"/>
</dbReference>
<evidence type="ECO:0000256" key="3">
    <source>
        <dbReference type="ARBA" id="ARBA00022553"/>
    </source>
</evidence>
<organism evidence="9 10">
    <name type="scientific">Deinococcus marmoris</name>
    <dbReference type="NCBI Taxonomy" id="249408"/>
    <lineage>
        <taxon>Bacteria</taxon>
        <taxon>Thermotogati</taxon>
        <taxon>Deinococcota</taxon>
        <taxon>Deinococci</taxon>
        <taxon>Deinococcales</taxon>
        <taxon>Deinococcaceae</taxon>
        <taxon>Deinococcus</taxon>
    </lineage>
</organism>
<keyword evidence="5 9" id="KW-0418">Kinase</keyword>
<dbReference type="Proteomes" id="UP000186607">
    <property type="component" value="Unassembled WGS sequence"/>
</dbReference>
<keyword evidence="3" id="KW-0597">Phosphoprotein</keyword>
<dbReference type="Gene3D" id="3.30.565.10">
    <property type="entry name" value="Histidine kinase-like ATPase, C-terminal domain"/>
    <property type="match status" value="1"/>
</dbReference>
<dbReference type="SMART" id="SM00387">
    <property type="entry name" value="HATPase_c"/>
    <property type="match status" value="1"/>
</dbReference>
<evidence type="ECO:0000256" key="5">
    <source>
        <dbReference type="ARBA" id="ARBA00022777"/>
    </source>
</evidence>
<feature type="domain" description="PAC" evidence="8">
    <location>
        <begin position="206"/>
        <end position="257"/>
    </location>
</feature>
<dbReference type="PANTHER" id="PTHR43304">
    <property type="entry name" value="PHYTOCHROME-LIKE PROTEIN CPH1"/>
    <property type="match status" value="1"/>
</dbReference>
<dbReference type="InterPro" id="IPR036890">
    <property type="entry name" value="HATPase_C_sf"/>
</dbReference>
<sequence>MTQTTELLGLLNLINGVVWEAYPSTGHGTFISEGVETLFGYTSAAWLATPAFWESRLHLDDREQTLAAYERLTQTGQPFELEYRMHAADHRVVWVRDHITPVIEGDVMVRVAGFMIDITAQKHTEDALMASEGRFRALVQQSSDIVTIVNRGGYITYASPSLHRILGLDPEIIKGTEVLQAMHPDEYAEIRQTFATAVFGGSGATSSLTSRFQHADGSYRWLEWVATNRLDDPHVCGMVMNSRDVTDRREADLALDQSRRTFQVLFDHSPDGIMLVDLDGDMPIVACNEVAASMNGYTVEELTGQSTYLLMIDGEALQGQPGANDAFKGQIREQGRLRMETVHRRKDGSDFPVEIHLAFVWIDGREMLMSLERDITERYAATEALRASQSRLLASEKLASLGRLTAGLAHEINTPLAATMNSLYEAERLAKEYCDSVGVPGVTEDDHREIATELRSILVEGVKSTGRIGEFLRTVRSHTRDTVTGVITFNAVRLVTDTLTMIAHQARNANVSLLFEKPEDQVLVRGEPGRFTQVLTNLVVNGIHACESTVERRVSVRFVERGGHPVMEVEDTGTGIAPEVLPRIFDPLFTTKDVGKGTGLGLSILHDIVTGHFKGEIDVRTFVGKGTTFAVHFPSQA</sequence>
<proteinExistence type="predicted"/>
<comment type="catalytic activity">
    <reaction evidence="1">
        <text>ATP + protein L-histidine = ADP + protein N-phospho-L-histidine.</text>
        <dbReference type="EC" id="2.7.13.3"/>
    </reaction>
</comment>
<dbReference type="NCBIfam" id="TIGR00229">
    <property type="entry name" value="sensory_box"/>
    <property type="match status" value="3"/>
</dbReference>
<dbReference type="Pfam" id="PF02518">
    <property type="entry name" value="HATPase_c"/>
    <property type="match status" value="1"/>
</dbReference>